<protein>
    <submittedName>
        <fullName evidence="1">Uncharacterized protein</fullName>
    </submittedName>
</protein>
<comment type="caution">
    <text evidence="1">The sequence shown here is derived from an EMBL/GenBank/DDBJ whole genome shotgun (WGS) entry which is preliminary data.</text>
</comment>
<gene>
    <name evidence="1" type="ORF">ACFO3D_18050</name>
</gene>
<reference evidence="2" key="1">
    <citation type="journal article" date="2019" name="Int. J. Syst. Evol. Microbiol.">
        <title>The Global Catalogue of Microorganisms (GCM) 10K type strain sequencing project: providing services to taxonomists for standard genome sequencing and annotation.</title>
        <authorList>
            <consortium name="The Broad Institute Genomics Platform"/>
            <consortium name="The Broad Institute Genome Sequencing Center for Infectious Disease"/>
            <person name="Wu L."/>
            <person name="Ma J."/>
        </authorList>
    </citation>
    <scope>NUCLEOTIDE SEQUENCE [LARGE SCALE GENOMIC DNA]</scope>
    <source>
        <strain evidence="2">CGMCC 4.7426</strain>
    </source>
</reference>
<proteinExistence type="predicted"/>
<accession>A0ABV9DML9</accession>
<name>A0ABV9DML9_9BACI</name>
<organism evidence="1 2">
    <name type="scientific">Virgibacillus kekensis</name>
    <dbReference type="NCBI Taxonomy" id="202261"/>
    <lineage>
        <taxon>Bacteria</taxon>
        <taxon>Bacillati</taxon>
        <taxon>Bacillota</taxon>
        <taxon>Bacilli</taxon>
        <taxon>Bacillales</taxon>
        <taxon>Bacillaceae</taxon>
        <taxon>Virgibacillus</taxon>
    </lineage>
</organism>
<sequence>MIKKAGVVIQRHIDTYDGEAIFEMDSHYYVCEVSGQRSTQQLDGNEIDQEYTPIWVPIEEAIKQNEGVLYAKSAKQVDSPGKLCVKSSKAKNLIHPYEGSKP</sequence>
<evidence type="ECO:0000313" key="1">
    <source>
        <dbReference type="EMBL" id="MFC4560065.1"/>
    </source>
</evidence>
<evidence type="ECO:0000313" key="2">
    <source>
        <dbReference type="Proteomes" id="UP001595989"/>
    </source>
</evidence>
<dbReference type="RefSeq" id="WP_390299475.1">
    <property type="nucleotide sequence ID" value="NZ_JBHSFU010000015.1"/>
</dbReference>
<dbReference type="Proteomes" id="UP001595989">
    <property type="component" value="Unassembled WGS sequence"/>
</dbReference>
<keyword evidence="2" id="KW-1185">Reference proteome</keyword>
<dbReference type="EMBL" id="JBHSFU010000015">
    <property type="protein sequence ID" value="MFC4560065.1"/>
    <property type="molecule type" value="Genomic_DNA"/>
</dbReference>